<evidence type="ECO:0000313" key="2">
    <source>
        <dbReference type="Proteomes" id="UP000198711"/>
    </source>
</evidence>
<dbReference type="InterPro" id="IPR036866">
    <property type="entry name" value="RibonucZ/Hydroxyglut_hydro"/>
</dbReference>
<protein>
    <submittedName>
        <fullName evidence="1">Ribonuclease BN, tRNA processing enzyme</fullName>
    </submittedName>
</protein>
<dbReference type="InterPro" id="IPR052159">
    <property type="entry name" value="Competence_DNA_uptake"/>
</dbReference>
<dbReference type="EMBL" id="FNNO01000015">
    <property type="protein sequence ID" value="SDX40875.1"/>
    <property type="molecule type" value="Genomic_DNA"/>
</dbReference>
<keyword evidence="2" id="KW-1185">Reference proteome</keyword>
<organism evidence="1 2">
    <name type="scientific">Hydrobacter penzbergensis</name>
    <dbReference type="NCBI Taxonomy" id="1235997"/>
    <lineage>
        <taxon>Bacteria</taxon>
        <taxon>Pseudomonadati</taxon>
        <taxon>Bacteroidota</taxon>
        <taxon>Chitinophagia</taxon>
        <taxon>Chitinophagales</taxon>
        <taxon>Chitinophagaceae</taxon>
        <taxon>Hydrobacter</taxon>
    </lineage>
</organism>
<reference evidence="1 2" key="1">
    <citation type="submission" date="2016-10" db="EMBL/GenBank/DDBJ databases">
        <authorList>
            <person name="Varghese N."/>
            <person name="Submissions S."/>
        </authorList>
    </citation>
    <scope>NUCLEOTIDE SEQUENCE [LARGE SCALE GENOMIC DNA]</scope>
    <source>
        <strain evidence="1 2">DSM 25353</strain>
    </source>
</reference>
<dbReference type="PANTHER" id="PTHR30619">
    <property type="entry name" value="DNA INTERNALIZATION/COMPETENCE PROTEIN COMEC/REC2"/>
    <property type="match status" value="1"/>
</dbReference>
<dbReference type="Proteomes" id="UP000198711">
    <property type="component" value="Unassembled WGS sequence"/>
</dbReference>
<sequence length="461" mass="50861">MATGVVKVTVVDVGQGQCTFVEIYNTDSTPKLIHALLFDCGSDKKSDETSTNLQYIATKVAGMDTPAFDTIFFSHSDKDHISLTYDLLQEFPSSKKPTVKQVWYGGARSRYTKYDFNILDYLEEEGYCTKSNLKTTGSNYTGYDTTSKSFTQYLWRSADNSVAVYAIVSNVLSDDPDWDENDLDVEGKTAEALNRVSMVCWLSYAGASYVICGDATNKTMGAINTRFTAGTTVFNKNNMTTLPHHGSRATGFAVKSSEVASSTAKQVVSDFAGLLKSKTLTISSFEKHRHPSLELMNAFPPTITTPFVRDPRLKETNAHRLIGNVDIALTQPKGWSLLKTYYSFDTTSCMFSTRYSQLMTWFSYNLGASSVAVAKGPTSSSVAINAFACWQYETQTNGNFLLGGYANLALPLVLFTAGTTSMVASQPNPAIASVRVKDQSKKVRQPAHTQSQFYDQLKQFR</sequence>
<evidence type="ECO:0000313" key="1">
    <source>
        <dbReference type="EMBL" id="SDX40875.1"/>
    </source>
</evidence>
<name>A0A8X8IEU2_9BACT</name>
<dbReference type="PANTHER" id="PTHR30619:SF1">
    <property type="entry name" value="RECOMBINATION PROTEIN 2"/>
    <property type="match status" value="1"/>
</dbReference>
<proteinExistence type="predicted"/>
<dbReference type="Gene3D" id="3.60.15.10">
    <property type="entry name" value="Ribonuclease Z/Hydroxyacylglutathione hydrolase-like"/>
    <property type="match status" value="1"/>
</dbReference>
<dbReference type="RefSeq" id="WP_092725920.1">
    <property type="nucleotide sequence ID" value="NZ_FNNO01000015.1"/>
</dbReference>
<gene>
    <name evidence="1" type="ORF">SAMN05444410_11539</name>
</gene>
<dbReference type="AlphaFoldDB" id="A0A8X8IEU2"/>
<comment type="caution">
    <text evidence="1">The sequence shown here is derived from an EMBL/GenBank/DDBJ whole genome shotgun (WGS) entry which is preliminary data.</text>
</comment>
<dbReference type="SUPFAM" id="SSF56281">
    <property type="entry name" value="Metallo-hydrolase/oxidoreductase"/>
    <property type="match status" value="1"/>
</dbReference>
<accession>A0A8X8IEU2</accession>